<gene>
    <name evidence="2" type="ORF">TCIL3000_9_4380</name>
</gene>
<evidence type="ECO:0000256" key="1">
    <source>
        <dbReference type="SAM" id="SignalP"/>
    </source>
</evidence>
<protein>
    <submittedName>
        <fullName evidence="2">Uncharacterized protein</fullName>
    </submittedName>
</protein>
<feature type="chain" id="PRO_5003410641" evidence="1">
    <location>
        <begin position="28"/>
        <end position="676"/>
    </location>
</feature>
<dbReference type="VEuPathDB" id="TriTrypDB:TcIL3000_9_4380"/>
<accession>G0UUH4</accession>
<dbReference type="EMBL" id="HE575322">
    <property type="protein sequence ID" value="CCC93038.1"/>
    <property type="molecule type" value="Genomic_DNA"/>
</dbReference>
<proteinExistence type="predicted"/>
<evidence type="ECO:0000313" key="2">
    <source>
        <dbReference type="EMBL" id="CCC93038.1"/>
    </source>
</evidence>
<name>G0UUH4_TRYCI</name>
<feature type="signal peptide" evidence="1">
    <location>
        <begin position="1"/>
        <end position="27"/>
    </location>
</feature>
<sequence>MKRVRVIYLCLLSLAPLLNFIFASAQADEQFMTDVILHKLVAESLLDCGVSGAVREAILSIAGIEEEPHLAMHFRHLPAIVSKAVSSLICLSRTLSGSQEAFGAALSACQENWKRLGESLEAADGSFLRGEDVAAAAQYTSHLLEFRKLWLRLFGPSYASSGKEEVPPHMFAVNWGKVKSVESVKWMQDAERGSSCVLTEIISGKAPVFTYFLYILQHTLVVRVKLLHCLAEIFENTARCVNIMEVVRHVHVARAVQQDMRRQQELWERLGLLTLQMREGPKHCHNHELQFFCNFPCVQRVDLTKGKDAPLPPLFYTQCPFIWILLGTLWDMEDRISLIFSRSLIILPSSKLSRACASVKIDSPGASGRGSLAGRSMLVNEICTSSGLTCTHEPDYADQMRREGGADARLSLLSSGVMEEEARSCRLAQPSGGFASRGVLSLIFSPWRKVLSRPADREQVDMRVPELTPPFGLDLTPCQETNLDFVAIQGCRCLSQHILNITEGYNGATLLVATNCKQRPGKRVWYNNQYTFGATTFSDASFLDGEGAIEASEASELQHWVLNFVFPKSRLSEERGQRMRQEFALLRSVALQSVGSTGHRLQFEGDKGSRFFVLRSYENMDEGRLYFALLLPFCSTKPNSTVEVSRWAFSLMESLCATWCMPNLTNLAVQLAVCGT</sequence>
<dbReference type="AlphaFoldDB" id="G0UUH4"/>
<organism evidence="2">
    <name type="scientific">Trypanosoma congolense (strain IL3000)</name>
    <dbReference type="NCBI Taxonomy" id="1068625"/>
    <lineage>
        <taxon>Eukaryota</taxon>
        <taxon>Discoba</taxon>
        <taxon>Euglenozoa</taxon>
        <taxon>Kinetoplastea</taxon>
        <taxon>Metakinetoplastina</taxon>
        <taxon>Trypanosomatida</taxon>
        <taxon>Trypanosomatidae</taxon>
        <taxon>Trypanosoma</taxon>
        <taxon>Nannomonas</taxon>
    </lineage>
</organism>
<reference evidence="2" key="1">
    <citation type="journal article" date="2012" name="Proc. Natl. Acad. Sci. U.S.A.">
        <title>Antigenic diversity is generated by distinct evolutionary mechanisms in African trypanosome species.</title>
        <authorList>
            <person name="Jackson A.P."/>
            <person name="Berry A."/>
            <person name="Aslett M."/>
            <person name="Allison H.C."/>
            <person name="Burton P."/>
            <person name="Vavrova-Anderson J."/>
            <person name="Brown R."/>
            <person name="Browne H."/>
            <person name="Corton N."/>
            <person name="Hauser H."/>
            <person name="Gamble J."/>
            <person name="Gilderthorp R."/>
            <person name="Marcello L."/>
            <person name="McQuillan J."/>
            <person name="Otto T.D."/>
            <person name="Quail M.A."/>
            <person name="Sanders M.J."/>
            <person name="van Tonder A."/>
            <person name="Ginger M.L."/>
            <person name="Field M.C."/>
            <person name="Barry J.D."/>
            <person name="Hertz-Fowler C."/>
            <person name="Berriman M."/>
        </authorList>
    </citation>
    <scope>NUCLEOTIDE SEQUENCE</scope>
    <source>
        <strain evidence="2">IL3000</strain>
    </source>
</reference>
<keyword evidence="1" id="KW-0732">Signal</keyword>